<evidence type="ECO:0000313" key="1">
    <source>
        <dbReference type="EMBL" id="ALU26122.1"/>
    </source>
</evidence>
<dbReference type="AlphaFoldDB" id="A0A0U3EZA9"/>
<organism evidence="1 2">
    <name type="scientific">Myroides odoratimimus</name>
    <dbReference type="NCBI Taxonomy" id="76832"/>
    <lineage>
        <taxon>Bacteria</taxon>
        <taxon>Pseudomonadati</taxon>
        <taxon>Bacteroidota</taxon>
        <taxon>Flavobacteriia</taxon>
        <taxon>Flavobacteriales</taxon>
        <taxon>Flavobacteriaceae</taxon>
        <taxon>Myroides</taxon>
    </lineage>
</organism>
<dbReference type="InterPro" id="IPR007730">
    <property type="entry name" value="SPOR-like_dom"/>
</dbReference>
<dbReference type="EMBL" id="CP013690">
    <property type="protein sequence ID" value="ALU26122.1"/>
    <property type="molecule type" value="Genomic_DNA"/>
</dbReference>
<dbReference type="Pfam" id="PF05036">
    <property type="entry name" value="SPOR"/>
    <property type="match status" value="1"/>
</dbReference>
<name>A0A0U3EZA9_9FLAO</name>
<dbReference type="eggNOG" id="ENOG5032RMV">
    <property type="taxonomic scope" value="Bacteria"/>
</dbReference>
<proteinExistence type="predicted"/>
<accession>A0A0U3EZA9</accession>
<dbReference type="KEGG" id="mod:AS202_08155"/>
<dbReference type="RefSeq" id="WP_006257366.1">
    <property type="nucleotide sequence ID" value="NZ_BCMQ01000001.1"/>
</dbReference>
<dbReference type="GeneID" id="66974774"/>
<protein>
    <submittedName>
        <fullName evidence="1">Sporulation protein</fullName>
    </submittedName>
</protein>
<gene>
    <name evidence="1" type="ORF">AS202_08155</name>
</gene>
<sequence>MRFLRNFLVLILVLFTNHVIIAQSSKTTLNEPSAIKELLNKKKNTNTSTTVNDKYKIQIFYGKNAEARVALNNFRRLYPDVNATIIYTNPSYKVLVGNYKTRLEAERNLRAIQKDFELSLLLRPGK</sequence>
<dbReference type="Proteomes" id="UP000069030">
    <property type="component" value="Chromosome"/>
</dbReference>
<evidence type="ECO:0000313" key="2">
    <source>
        <dbReference type="Proteomes" id="UP000069030"/>
    </source>
</evidence>
<reference evidence="1 2" key="1">
    <citation type="journal article" date="2016" name="J. Zhejiang Univ. Sci. B">
        <title>Antibiotic resistance mechanisms of Myroides sp.</title>
        <authorList>
            <person name="Hu S."/>
            <person name="Yuan S."/>
            <person name="Qu H."/>
            <person name="Jiang T."/>
            <person name="Zhou Y."/>
            <person name="Wang M."/>
            <person name="Ming D."/>
        </authorList>
    </citation>
    <scope>NUCLEOTIDE SEQUENCE [LARGE SCALE GENOMIC DNA]</scope>
    <source>
        <strain evidence="1 2">PR63039</strain>
    </source>
</reference>
<dbReference type="GO" id="GO:0042834">
    <property type="term" value="F:peptidoglycan binding"/>
    <property type="evidence" value="ECO:0007669"/>
    <property type="project" value="InterPro"/>
</dbReference>